<keyword evidence="3 10" id="KW-0575">Peroxidase</keyword>
<dbReference type="GO" id="GO:0045454">
    <property type="term" value="P:cell redox homeostasis"/>
    <property type="evidence" value="ECO:0007669"/>
    <property type="project" value="TreeGrafter"/>
</dbReference>
<reference evidence="13 16" key="1">
    <citation type="submission" date="2016-10" db="EMBL/GenBank/DDBJ databases">
        <title>Methanohalophilus halophilus.</title>
        <authorList>
            <person name="L'haridon S."/>
        </authorList>
    </citation>
    <scope>NUCLEOTIDE SEQUENCE [LARGE SCALE GENOMIC DNA]</scope>
    <source>
        <strain evidence="13 16">Z-7982</strain>
    </source>
</reference>
<dbReference type="SUPFAM" id="SSF52833">
    <property type="entry name" value="Thioredoxin-like"/>
    <property type="match status" value="1"/>
</dbReference>
<comment type="function">
    <text evidence="10">Thiol-specific peroxidase that catalyzes the reduction of hydrogen peroxide and organic hydroperoxides to water and alcohols, respectively. Plays a role in cell protection against oxidative stress by detoxifying peroxides.</text>
</comment>
<reference evidence="14 18" key="3">
    <citation type="submission" date="2018-10" db="EMBL/GenBank/DDBJ databases">
        <title>Cultivation of a novel Methanohalophilus strain from Kebrit Deep of the Red Sea and a genomic comparison of members of the genus Methanohalophilus.</title>
        <authorList>
            <person name="Guan Y."/>
            <person name="Ngugi D.K."/>
            <person name="Stingl U."/>
        </authorList>
    </citation>
    <scope>NUCLEOTIDE SEQUENCE [LARGE SCALE GENOMIC DNA]</scope>
    <source>
        <strain evidence="14 18">DSM 3094</strain>
    </source>
</reference>
<dbReference type="PANTHER" id="PTHR10681">
    <property type="entry name" value="THIOREDOXIN PEROXIDASE"/>
    <property type="match status" value="1"/>
</dbReference>
<dbReference type="AlphaFoldDB" id="A0A1L3Q1B8"/>
<protein>
    <recommendedName>
        <fullName evidence="10">Peroxiredoxin</fullName>
        <ecNumber evidence="10">1.11.1.24</ecNumber>
    </recommendedName>
    <alternativeName>
        <fullName evidence="10">Thioredoxin peroxidase</fullName>
    </alternativeName>
    <alternativeName>
        <fullName evidence="10">Thioredoxin-dependent peroxiredoxin</fullName>
    </alternativeName>
</protein>
<dbReference type="GO" id="GO:0033554">
    <property type="term" value="P:cellular response to stress"/>
    <property type="evidence" value="ECO:0007669"/>
    <property type="project" value="TreeGrafter"/>
</dbReference>
<evidence type="ECO:0000256" key="11">
    <source>
        <dbReference type="PIRSR" id="PIRSR000239-1"/>
    </source>
</evidence>
<dbReference type="STRING" id="2177.BHR79_03210"/>
<dbReference type="GO" id="GO:0006979">
    <property type="term" value="P:response to oxidative stress"/>
    <property type="evidence" value="ECO:0007669"/>
    <property type="project" value="TreeGrafter"/>
</dbReference>
<dbReference type="Proteomes" id="UP000198669">
    <property type="component" value="Unassembled WGS sequence"/>
</dbReference>
<dbReference type="GO" id="GO:0005829">
    <property type="term" value="C:cytosol"/>
    <property type="evidence" value="ECO:0007669"/>
    <property type="project" value="TreeGrafter"/>
</dbReference>
<feature type="disulfide bond" description="Interchain (with Cys-220); in linked form" evidence="10">
    <location>
        <position position="52"/>
    </location>
</feature>
<reference evidence="15 17" key="2">
    <citation type="submission" date="2016-10" db="EMBL/GenBank/DDBJ databases">
        <authorList>
            <person name="de Groot N.N."/>
        </authorList>
    </citation>
    <scope>NUCLEOTIDE SEQUENCE [LARGE SCALE GENOMIC DNA]</scope>
    <source>
        <strain evidence="15 17">Z-7982</strain>
    </source>
</reference>
<dbReference type="CDD" id="cd03016">
    <property type="entry name" value="PRX_1cys"/>
    <property type="match status" value="1"/>
</dbReference>
<name>A0A1L3Q1B8_9EURY</name>
<evidence type="ECO:0000313" key="18">
    <source>
        <dbReference type="Proteomes" id="UP000267921"/>
    </source>
</evidence>
<dbReference type="InterPro" id="IPR045020">
    <property type="entry name" value="PRX_1cys"/>
</dbReference>
<dbReference type="InterPro" id="IPR022915">
    <property type="entry name" value="Peroxiredoxin_TDXH"/>
</dbReference>
<comment type="subunit">
    <text evidence="9 10">Homodecamer. Pentamer of dimers that assemble into a ring structure.</text>
</comment>
<comment type="similarity">
    <text evidence="1">Belongs to the peroxiredoxin family. AhpC/Prx1 subfamily.</text>
</comment>
<feature type="active site" description="Cysteine sulfenic acid (-SOH) intermediate; for peroxidase activity" evidence="11">
    <location>
        <position position="52"/>
    </location>
</feature>
<keyword evidence="6 10" id="KW-1015">Disulfide bond</keyword>
<evidence type="ECO:0000313" key="13">
    <source>
        <dbReference type="EMBL" id="APH38591.1"/>
    </source>
</evidence>
<dbReference type="NCBIfam" id="NF009668">
    <property type="entry name" value="PRK13189.1"/>
    <property type="match status" value="1"/>
</dbReference>
<dbReference type="Pfam" id="PF00578">
    <property type="entry name" value="AhpC-TSA"/>
    <property type="match status" value="1"/>
</dbReference>
<feature type="domain" description="Thioredoxin" evidence="12">
    <location>
        <begin position="10"/>
        <end position="172"/>
    </location>
</feature>
<comment type="miscellaneous">
    <text evidence="10">The active site is a conserved redox-active cysteine residue, the peroxidatic cysteine (C(P)), which makes the nucleophilic attack on the peroxide substrate. The peroxide oxidizes the C(P)-SH to cysteine sulfenic acid (C(P)-SOH), which then reacts with another cysteine residue, the resolving cysteine (C(R)), to form a disulfide bridge. The disulfide is subsequently reduced by an appropriate electron donor to complete the catalytic cycle. Although the primary sequence of this enzyme is similar to those of the 1-Cys Prx6 enzymes, its catalytic properties resemble those of the typical 2-Cys Prxs and C(R) is provided by the other dimeric subunit to form an intersubunit disulfide. The disulfide is subsequently reduced by thioredoxin.</text>
</comment>
<evidence type="ECO:0000256" key="3">
    <source>
        <dbReference type="ARBA" id="ARBA00022559"/>
    </source>
</evidence>
<comment type="catalytic activity">
    <reaction evidence="10">
        <text>a hydroperoxide + [thioredoxin]-dithiol = an alcohol + [thioredoxin]-disulfide + H2O</text>
        <dbReference type="Rhea" id="RHEA:62620"/>
        <dbReference type="Rhea" id="RHEA-COMP:10698"/>
        <dbReference type="Rhea" id="RHEA-COMP:10700"/>
        <dbReference type="ChEBI" id="CHEBI:15377"/>
        <dbReference type="ChEBI" id="CHEBI:29950"/>
        <dbReference type="ChEBI" id="CHEBI:30879"/>
        <dbReference type="ChEBI" id="CHEBI:35924"/>
        <dbReference type="ChEBI" id="CHEBI:50058"/>
        <dbReference type="EC" id="1.11.1.24"/>
    </reaction>
</comment>
<dbReference type="InterPro" id="IPR019479">
    <property type="entry name" value="Peroxiredoxin_C"/>
</dbReference>
<evidence type="ECO:0000256" key="9">
    <source>
        <dbReference type="ARBA" id="ARBA00064044"/>
    </source>
</evidence>
<feature type="binding site" evidence="10">
    <location>
        <position position="135"/>
    </location>
    <ligand>
        <name>substrate</name>
    </ligand>
</feature>
<keyword evidence="4 10" id="KW-0049">Antioxidant</keyword>
<dbReference type="InterPro" id="IPR000866">
    <property type="entry name" value="AhpC/TSA"/>
</dbReference>
<dbReference type="Pfam" id="PF10417">
    <property type="entry name" value="1-cysPrx_C"/>
    <property type="match status" value="1"/>
</dbReference>
<proteinExistence type="inferred from homology"/>
<gene>
    <name evidence="13" type="ORF">BHR79_03210</name>
    <name evidence="14" type="ORF">EFE40_07655</name>
    <name evidence="15" type="ORF">SAMN04515625_0475</name>
</gene>
<dbReference type="Proteomes" id="UP000186879">
    <property type="component" value="Chromosome"/>
</dbReference>
<keyword evidence="7 10" id="KW-0676">Redox-active center</keyword>
<dbReference type="HAMAP" id="MF_00401">
    <property type="entry name" value="Peroxiredoxin"/>
    <property type="match status" value="1"/>
</dbReference>
<evidence type="ECO:0000256" key="8">
    <source>
        <dbReference type="ARBA" id="ARBA00025719"/>
    </source>
</evidence>
<dbReference type="EMBL" id="FNMU01000001">
    <property type="protein sequence ID" value="SDW16069.1"/>
    <property type="molecule type" value="Genomic_DNA"/>
</dbReference>
<evidence type="ECO:0000313" key="17">
    <source>
        <dbReference type="Proteomes" id="UP000198669"/>
    </source>
</evidence>
<dbReference type="Proteomes" id="UP000267921">
    <property type="component" value="Unassembled WGS sequence"/>
</dbReference>
<evidence type="ECO:0000259" key="12">
    <source>
        <dbReference type="PROSITE" id="PS51352"/>
    </source>
</evidence>
<feature type="disulfide bond" description="Alternate" evidence="10">
    <location>
        <begin position="214"/>
        <end position="220"/>
    </location>
</feature>
<dbReference type="FunFam" id="3.40.30.10:FF:000011">
    <property type="entry name" value="Peroxiredoxin PRX1"/>
    <property type="match status" value="1"/>
</dbReference>
<keyword evidence="5 10" id="KW-0560">Oxidoreductase</keyword>
<dbReference type="PANTHER" id="PTHR10681:SF128">
    <property type="entry name" value="THIOREDOXIN-DEPENDENT PEROXIDE REDUCTASE, MITOCHONDRIAL"/>
    <property type="match status" value="1"/>
</dbReference>
<dbReference type="PIRSF" id="PIRSF000239">
    <property type="entry name" value="AHPC"/>
    <property type="match status" value="1"/>
</dbReference>
<sequence>MEETEPTRMPLIGDEAPSFKATTTQGEINFPQDYKGKWVVLFSHPADFTPVCTTEFMTFATMEDEFRELNTELIGLSIDGIHAHIAWLRTIKEKIEYKGMKDVEVNFPVIADIKMEVAKKFGMVQPGASDTQAVRAVFIIDPKNKVRAILYYPLGNGRNMDEVKRLVIAMQKSDSEQIATPANWQPGDDVIIPPPGSCGMAKERIETKEDDTYCLDWFICFKKDKK</sequence>
<dbReference type="KEGG" id="mhaz:BHR79_03210"/>
<dbReference type="InterPro" id="IPR036249">
    <property type="entry name" value="Thioredoxin-like_sf"/>
</dbReference>
<dbReference type="Gene3D" id="3.30.1020.10">
    <property type="entry name" value="Antioxidant, Horf6, Chain A, domain2"/>
    <property type="match status" value="1"/>
</dbReference>
<dbReference type="InterPro" id="IPR024706">
    <property type="entry name" value="Peroxiredoxin_AhpC-typ"/>
</dbReference>
<evidence type="ECO:0000313" key="15">
    <source>
        <dbReference type="EMBL" id="SDW16069.1"/>
    </source>
</evidence>
<feature type="active site" description="Cysteine sulfenic acid (-SOH) intermediate" evidence="10">
    <location>
        <position position="52"/>
    </location>
</feature>
<evidence type="ECO:0000256" key="1">
    <source>
        <dbReference type="ARBA" id="ARBA00009796"/>
    </source>
</evidence>
<organism evidence="13 16">
    <name type="scientific">Methanohalophilus halophilus</name>
    <dbReference type="NCBI Taxonomy" id="2177"/>
    <lineage>
        <taxon>Archaea</taxon>
        <taxon>Methanobacteriati</taxon>
        <taxon>Methanobacteriota</taxon>
        <taxon>Stenosarchaea group</taxon>
        <taxon>Methanomicrobia</taxon>
        <taxon>Methanosarcinales</taxon>
        <taxon>Methanosarcinaceae</taxon>
        <taxon>Methanohalophilus</taxon>
    </lineage>
</organism>
<evidence type="ECO:0000256" key="6">
    <source>
        <dbReference type="ARBA" id="ARBA00023157"/>
    </source>
</evidence>
<evidence type="ECO:0000256" key="10">
    <source>
        <dbReference type="HAMAP-Rule" id="MF_00401"/>
    </source>
</evidence>
<evidence type="ECO:0000313" key="16">
    <source>
        <dbReference type="Proteomes" id="UP000186879"/>
    </source>
</evidence>
<evidence type="ECO:0000256" key="4">
    <source>
        <dbReference type="ARBA" id="ARBA00022862"/>
    </source>
</evidence>
<evidence type="ECO:0000256" key="7">
    <source>
        <dbReference type="ARBA" id="ARBA00023284"/>
    </source>
</evidence>
<dbReference type="EMBL" id="CP017921">
    <property type="protein sequence ID" value="APH38591.1"/>
    <property type="molecule type" value="Genomic_DNA"/>
</dbReference>
<comment type="similarity">
    <text evidence="8 10">Belongs to the peroxiredoxin family. Prx6 subfamily.</text>
</comment>
<dbReference type="GeneID" id="30582740"/>
<accession>A0A1L3Q1B8</accession>
<feature type="disulfide bond" description="Interchain (with Cys-52); in linked form" evidence="10">
    <location>
        <position position="220"/>
    </location>
</feature>
<dbReference type="Gene3D" id="3.40.30.10">
    <property type="entry name" value="Glutaredoxin"/>
    <property type="match status" value="1"/>
</dbReference>
<dbReference type="PROSITE" id="PS51352">
    <property type="entry name" value="THIOREDOXIN_2"/>
    <property type="match status" value="1"/>
</dbReference>
<dbReference type="GO" id="GO:0042744">
    <property type="term" value="P:hydrogen peroxide catabolic process"/>
    <property type="evidence" value="ECO:0007669"/>
    <property type="project" value="TreeGrafter"/>
</dbReference>
<dbReference type="GO" id="GO:0008379">
    <property type="term" value="F:thioredoxin peroxidase activity"/>
    <property type="evidence" value="ECO:0007669"/>
    <property type="project" value="TreeGrafter"/>
</dbReference>
<dbReference type="InterPro" id="IPR050217">
    <property type="entry name" value="Peroxiredoxin"/>
</dbReference>
<dbReference type="InterPro" id="IPR013766">
    <property type="entry name" value="Thioredoxin_domain"/>
</dbReference>
<dbReference type="EC" id="1.11.1.24" evidence="10"/>
<keyword evidence="16" id="KW-1185">Reference proteome</keyword>
<keyword evidence="2 10" id="KW-0963">Cytoplasm</keyword>
<evidence type="ECO:0000256" key="2">
    <source>
        <dbReference type="ARBA" id="ARBA00022490"/>
    </source>
</evidence>
<evidence type="ECO:0000256" key="5">
    <source>
        <dbReference type="ARBA" id="ARBA00023002"/>
    </source>
</evidence>
<comment type="subcellular location">
    <subcellularLocation>
        <location evidence="10">Cytoplasm</location>
    </subcellularLocation>
</comment>
<dbReference type="RefSeq" id="WP_072561044.1">
    <property type="nucleotide sequence ID" value="NZ_CP017921.1"/>
</dbReference>
<evidence type="ECO:0000313" key="14">
    <source>
        <dbReference type="EMBL" id="RNI08411.1"/>
    </source>
</evidence>
<dbReference type="EMBL" id="RJJG01000005">
    <property type="protein sequence ID" value="RNI08411.1"/>
    <property type="molecule type" value="Genomic_DNA"/>
</dbReference>